<keyword evidence="6 7" id="KW-0472">Membrane</keyword>
<dbReference type="AlphaFoldDB" id="A0A644XKK1"/>
<feature type="transmembrane region" description="Helical" evidence="7">
    <location>
        <begin position="224"/>
        <end position="242"/>
    </location>
</feature>
<dbReference type="EC" id="3.4.21.105" evidence="9"/>
<accession>A0A644XKK1</accession>
<dbReference type="GO" id="GO:0016020">
    <property type="term" value="C:membrane"/>
    <property type="evidence" value="ECO:0007669"/>
    <property type="project" value="UniProtKB-SubCell"/>
</dbReference>
<evidence type="ECO:0000259" key="8">
    <source>
        <dbReference type="Pfam" id="PF01694"/>
    </source>
</evidence>
<protein>
    <submittedName>
        <fullName evidence="9">Rhomboid protease GlpG</fullName>
        <ecNumber evidence="9">3.4.21.105</ecNumber>
    </submittedName>
</protein>
<dbReference type="GO" id="GO:0006508">
    <property type="term" value="P:proteolysis"/>
    <property type="evidence" value="ECO:0007669"/>
    <property type="project" value="UniProtKB-KW"/>
</dbReference>
<evidence type="ECO:0000256" key="4">
    <source>
        <dbReference type="ARBA" id="ARBA00022801"/>
    </source>
</evidence>
<feature type="domain" description="Peptidase S54 rhomboid" evidence="8">
    <location>
        <begin position="183"/>
        <end position="319"/>
    </location>
</feature>
<keyword evidence="3 7" id="KW-0812">Transmembrane</keyword>
<feature type="transmembrane region" description="Helical" evidence="7">
    <location>
        <begin position="301"/>
        <end position="318"/>
    </location>
</feature>
<dbReference type="PANTHER" id="PTHR43731">
    <property type="entry name" value="RHOMBOID PROTEASE"/>
    <property type="match status" value="1"/>
</dbReference>
<evidence type="ECO:0000256" key="6">
    <source>
        <dbReference type="ARBA" id="ARBA00023136"/>
    </source>
</evidence>
<dbReference type="EMBL" id="VSSQ01002308">
    <property type="protein sequence ID" value="MPM14614.1"/>
    <property type="molecule type" value="Genomic_DNA"/>
</dbReference>
<evidence type="ECO:0000256" key="7">
    <source>
        <dbReference type="SAM" id="Phobius"/>
    </source>
</evidence>
<feature type="transmembrane region" description="Helical" evidence="7">
    <location>
        <begin position="139"/>
        <end position="156"/>
    </location>
</feature>
<comment type="similarity">
    <text evidence="2">Belongs to the peptidase S54 family.</text>
</comment>
<evidence type="ECO:0000256" key="2">
    <source>
        <dbReference type="ARBA" id="ARBA00009045"/>
    </source>
</evidence>
<dbReference type="SUPFAM" id="SSF144091">
    <property type="entry name" value="Rhomboid-like"/>
    <property type="match status" value="1"/>
</dbReference>
<dbReference type="Gene3D" id="1.20.1540.10">
    <property type="entry name" value="Rhomboid-like"/>
    <property type="match status" value="1"/>
</dbReference>
<feature type="transmembrane region" description="Helical" evidence="7">
    <location>
        <begin position="248"/>
        <end position="265"/>
    </location>
</feature>
<name>A0A644XKK1_9ZZZZ</name>
<evidence type="ECO:0000256" key="5">
    <source>
        <dbReference type="ARBA" id="ARBA00022989"/>
    </source>
</evidence>
<keyword evidence="4 9" id="KW-0378">Hydrolase</keyword>
<dbReference type="InterPro" id="IPR022764">
    <property type="entry name" value="Peptidase_S54_rhomboid_dom"/>
</dbReference>
<comment type="caution">
    <text evidence="9">The sequence shown here is derived from an EMBL/GenBank/DDBJ whole genome shotgun (WGS) entry which is preliminary data.</text>
</comment>
<evidence type="ECO:0000313" key="9">
    <source>
        <dbReference type="EMBL" id="MPM14614.1"/>
    </source>
</evidence>
<dbReference type="Pfam" id="PF01694">
    <property type="entry name" value="Rhomboid"/>
    <property type="match status" value="1"/>
</dbReference>
<feature type="transmembrane region" description="Helical" evidence="7">
    <location>
        <begin position="193"/>
        <end position="212"/>
    </location>
</feature>
<gene>
    <name evidence="9" type="primary">glpG_3</name>
    <name evidence="9" type="ORF">SDC9_60978</name>
</gene>
<evidence type="ECO:0000256" key="3">
    <source>
        <dbReference type="ARBA" id="ARBA00022692"/>
    </source>
</evidence>
<keyword evidence="9" id="KW-0645">Protease</keyword>
<dbReference type="PANTHER" id="PTHR43731:SF14">
    <property type="entry name" value="PRESENILIN-ASSOCIATED RHOMBOID-LIKE PROTEIN, MITOCHONDRIAL"/>
    <property type="match status" value="1"/>
</dbReference>
<organism evidence="9">
    <name type="scientific">bioreactor metagenome</name>
    <dbReference type="NCBI Taxonomy" id="1076179"/>
    <lineage>
        <taxon>unclassified sequences</taxon>
        <taxon>metagenomes</taxon>
        <taxon>ecological metagenomes</taxon>
    </lineage>
</organism>
<reference evidence="9" key="1">
    <citation type="submission" date="2019-08" db="EMBL/GenBank/DDBJ databases">
        <authorList>
            <person name="Kucharzyk K."/>
            <person name="Murdoch R.W."/>
            <person name="Higgins S."/>
            <person name="Loffler F."/>
        </authorList>
    </citation>
    <scope>NUCLEOTIDE SEQUENCE</scope>
</reference>
<keyword evidence="5 7" id="KW-1133">Transmembrane helix</keyword>
<sequence length="325" mass="37191">MKNFEKIFFGLLTKELNFFMRSYYSEFHKEERWIGLIDLNEVVVSVVVSNDMNEEVDFNEAKEYLLKSLNKRFVVNLIILASEEYINYNENNYYNKLIFSVKDKKILYSSEGSKAFIPIINYMINENNKKKINFKKYKVTYTVIILNILVYLIEIIKSRNLIDINIYTLIQMGAKINILINRGEIYRLITSTFLHGGIMHILFNMSALNIIGKEVEYIYGSKKYILIYILSALSGSLFSYLFNPNSVSVGASGAIFGLLGAMLVFGLKEKNKIGKQYVKNILETLAINVIIGITISNIDNYAHLGGLIMGALSALILFKSKKTIS</sequence>
<dbReference type="InterPro" id="IPR050925">
    <property type="entry name" value="Rhomboid_protease_S54"/>
</dbReference>
<dbReference type="GO" id="GO:0004252">
    <property type="term" value="F:serine-type endopeptidase activity"/>
    <property type="evidence" value="ECO:0007669"/>
    <property type="project" value="InterPro"/>
</dbReference>
<dbReference type="InterPro" id="IPR035952">
    <property type="entry name" value="Rhomboid-like_sf"/>
</dbReference>
<feature type="transmembrane region" description="Helical" evidence="7">
    <location>
        <begin position="277"/>
        <end position="295"/>
    </location>
</feature>
<evidence type="ECO:0000256" key="1">
    <source>
        <dbReference type="ARBA" id="ARBA00004141"/>
    </source>
</evidence>
<proteinExistence type="inferred from homology"/>
<comment type="subcellular location">
    <subcellularLocation>
        <location evidence="1">Membrane</location>
        <topology evidence="1">Multi-pass membrane protein</topology>
    </subcellularLocation>
</comment>